<dbReference type="Proteomes" id="UP001651158">
    <property type="component" value="Unassembled WGS sequence"/>
</dbReference>
<evidence type="ECO:0000313" key="1">
    <source>
        <dbReference type="EMBL" id="KAL5103674.1"/>
    </source>
</evidence>
<evidence type="ECO:0000313" key="2">
    <source>
        <dbReference type="Proteomes" id="UP001651158"/>
    </source>
</evidence>
<proteinExistence type="predicted"/>
<keyword evidence="2" id="KW-1185">Reference proteome</keyword>
<reference evidence="1 2" key="1">
    <citation type="journal article" date="2022" name="Front. Cell. Infect. Microbiol.">
        <title>The Genomes of Two Strains of Taenia crassiceps the Animal Model for the Study of Human Cysticercosis.</title>
        <authorList>
            <person name="Bobes R.J."/>
            <person name="Estrada K."/>
            <person name="Rios-Valencia D.G."/>
            <person name="Calderon-Gallegos A."/>
            <person name="de la Torre P."/>
            <person name="Carrero J.C."/>
            <person name="Sanchez-Flores A."/>
            <person name="Laclette J.P."/>
        </authorList>
    </citation>
    <scope>NUCLEOTIDE SEQUENCE [LARGE SCALE GENOMIC DNA]</scope>
    <source>
        <strain evidence="1">WFUcys</strain>
    </source>
</reference>
<organism evidence="1 2">
    <name type="scientific">Taenia crassiceps</name>
    <dbReference type="NCBI Taxonomy" id="6207"/>
    <lineage>
        <taxon>Eukaryota</taxon>
        <taxon>Metazoa</taxon>
        <taxon>Spiralia</taxon>
        <taxon>Lophotrochozoa</taxon>
        <taxon>Platyhelminthes</taxon>
        <taxon>Cestoda</taxon>
        <taxon>Eucestoda</taxon>
        <taxon>Cyclophyllidea</taxon>
        <taxon>Taeniidae</taxon>
        <taxon>Taenia</taxon>
    </lineage>
</organism>
<gene>
    <name evidence="1" type="ORF">TcWFU_003405</name>
</gene>
<sequence length="289" mass="32297">MDADLSVRRNIKLAAIDPYTPGQTIVISIGTHYQPRTGVKFEYLGTRSDFVRVTIPPNKRGMRKPTFETTFFVDSRDLLIKLHNPVDVIGVFRGYEILEKTAPPDSPKPWNSVANLTSNVREYMIEKLHPLPEHSFTVRGFITPNIGSAMADPLAFEVVHRDLSAPQDYSTVLRHSGGRPYQGAPIEAEETDAEEDEKIVAMRQMSASTQLSRSGSLLRLSRNRPQQSAPTILTPPGAILKSWQTQRLRSSSPSCADCLSRAIRLCLGDRKSQRRCLALVEEKDEADLP</sequence>
<dbReference type="EMBL" id="JAKROA010000016">
    <property type="protein sequence ID" value="KAL5103674.1"/>
    <property type="molecule type" value="Genomic_DNA"/>
</dbReference>
<name>A0ABR4Q2D0_9CEST</name>
<comment type="caution">
    <text evidence="1">The sequence shown here is derived from an EMBL/GenBank/DDBJ whole genome shotgun (WGS) entry which is preliminary data.</text>
</comment>
<accession>A0ABR4Q2D0</accession>
<protein>
    <submittedName>
        <fullName evidence="1">Uncharacterized protein</fullName>
    </submittedName>
</protein>